<dbReference type="SUPFAM" id="SSF55486">
    <property type="entry name" value="Metalloproteases ('zincins'), catalytic domain"/>
    <property type="match status" value="1"/>
</dbReference>
<dbReference type="RefSeq" id="WP_125090331.1">
    <property type="nucleotide sequence ID" value="NZ_RSAA01000010.1"/>
</dbReference>
<keyword evidence="5 8" id="KW-0862">Zinc</keyword>
<dbReference type="Gene3D" id="1.10.390.10">
    <property type="entry name" value="Neutral Protease Domain 2"/>
    <property type="match status" value="1"/>
</dbReference>
<dbReference type="AlphaFoldDB" id="A0A3R8QPM7"/>
<evidence type="ECO:0000313" key="12">
    <source>
        <dbReference type="Proteomes" id="UP000274515"/>
    </source>
</evidence>
<keyword evidence="3" id="KW-0479">Metal-binding</keyword>
<dbReference type="Pfam" id="PF01447">
    <property type="entry name" value="Peptidase_M4"/>
    <property type="match status" value="1"/>
</dbReference>
<dbReference type="InterPro" id="IPR023612">
    <property type="entry name" value="Peptidase_M4"/>
</dbReference>
<keyword evidence="6 8" id="KW-0482">Metalloprotease</keyword>
<dbReference type="GO" id="GO:0006508">
    <property type="term" value="P:proteolysis"/>
    <property type="evidence" value="ECO:0007669"/>
    <property type="project" value="UniProtKB-KW"/>
</dbReference>
<accession>A0A3R8QPM7</accession>
<comment type="caution">
    <text evidence="11">The sequence shown here is derived from an EMBL/GenBank/DDBJ whole genome shotgun (WGS) entry which is preliminary data.</text>
</comment>
<gene>
    <name evidence="11" type="ORF">EIL87_12055</name>
</gene>
<dbReference type="GO" id="GO:0046872">
    <property type="term" value="F:metal ion binding"/>
    <property type="evidence" value="ECO:0007669"/>
    <property type="project" value="UniProtKB-UniRule"/>
</dbReference>
<dbReference type="Proteomes" id="UP000274515">
    <property type="component" value="Unassembled WGS sequence"/>
</dbReference>
<comment type="cofactor">
    <cofactor evidence="8">
        <name>Zn(2+)</name>
        <dbReference type="ChEBI" id="CHEBI:29105"/>
    </cofactor>
</comment>
<evidence type="ECO:0000256" key="8">
    <source>
        <dbReference type="RuleBase" id="RU366073"/>
    </source>
</evidence>
<dbReference type="EMBL" id="RSAA01000010">
    <property type="protein sequence ID" value="RRO17005.1"/>
    <property type="molecule type" value="Genomic_DNA"/>
</dbReference>
<evidence type="ECO:0000259" key="9">
    <source>
        <dbReference type="Pfam" id="PF01447"/>
    </source>
</evidence>
<keyword evidence="8" id="KW-0964">Secreted</keyword>
<dbReference type="Gene3D" id="3.10.170.10">
    <property type="match status" value="1"/>
</dbReference>
<dbReference type="OrthoDB" id="291295at2"/>
<keyword evidence="2 8" id="KW-0645">Protease</keyword>
<comment type="similarity">
    <text evidence="1 8">Belongs to the peptidase M4 family.</text>
</comment>
<evidence type="ECO:0000259" key="10">
    <source>
        <dbReference type="Pfam" id="PF02868"/>
    </source>
</evidence>
<evidence type="ECO:0000256" key="4">
    <source>
        <dbReference type="ARBA" id="ARBA00022801"/>
    </source>
</evidence>
<dbReference type="CDD" id="cd09597">
    <property type="entry name" value="M4_TLP"/>
    <property type="match status" value="1"/>
</dbReference>
<dbReference type="EC" id="3.4.24.-" evidence="8"/>
<organism evidence="11 12">
    <name type="scientific">Saccharopolyspora rhizosphaerae</name>
    <dbReference type="NCBI Taxonomy" id="2492662"/>
    <lineage>
        <taxon>Bacteria</taxon>
        <taxon>Bacillati</taxon>
        <taxon>Actinomycetota</taxon>
        <taxon>Actinomycetes</taxon>
        <taxon>Pseudonocardiales</taxon>
        <taxon>Pseudonocardiaceae</taxon>
        <taxon>Saccharopolyspora</taxon>
    </lineage>
</organism>
<evidence type="ECO:0000256" key="7">
    <source>
        <dbReference type="PIRSR" id="PIRSR623612-1"/>
    </source>
</evidence>
<evidence type="ECO:0000256" key="3">
    <source>
        <dbReference type="ARBA" id="ARBA00022723"/>
    </source>
</evidence>
<reference evidence="11 12" key="1">
    <citation type="submission" date="2018-11" db="EMBL/GenBank/DDBJ databases">
        <title>Saccharopolyspora rhizosphaerae sp. nov., an actinomycete isolated from rhizosphere soil in Thailand.</title>
        <authorList>
            <person name="Intra B."/>
            <person name="Euanorasetr J."/>
            <person name="Take A."/>
            <person name="Inahashi Y."/>
            <person name="Mori M."/>
            <person name="Panbangred W."/>
            <person name="Matsumoto A."/>
        </authorList>
    </citation>
    <scope>NUCLEOTIDE SEQUENCE [LARGE SCALE GENOMIC DNA]</scope>
    <source>
        <strain evidence="11 12">H219</strain>
    </source>
</reference>
<proteinExistence type="inferred from homology"/>
<dbReference type="PRINTS" id="PR00730">
    <property type="entry name" value="THERMOLYSIN"/>
</dbReference>
<feature type="active site" description="Proton donor" evidence="7">
    <location>
        <position position="276"/>
    </location>
</feature>
<evidence type="ECO:0000256" key="2">
    <source>
        <dbReference type="ARBA" id="ARBA00022670"/>
    </source>
</evidence>
<evidence type="ECO:0000256" key="5">
    <source>
        <dbReference type="ARBA" id="ARBA00022833"/>
    </source>
</evidence>
<keyword evidence="12" id="KW-1185">Reference proteome</keyword>
<feature type="domain" description="Peptidase M4" evidence="9">
    <location>
        <begin position="99"/>
        <end position="182"/>
    </location>
</feature>
<dbReference type="Pfam" id="PF02868">
    <property type="entry name" value="Peptidase_M4_C"/>
    <property type="match status" value="1"/>
</dbReference>
<comment type="subcellular location">
    <subcellularLocation>
        <location evidence="8">Secreted</location>
    </subcellularLocation>
</comment>
<protein>
    <recommendedName>
        <fullName evidence="8">Neutral metalloproteinase</fullName>
        <ecNumber evidence="8">3.4.24.-</ecNumber>
    </recommendedName>
</protein>
<feature type="domain" description="Peptidase M4 C-terminal" evidence="10">
    <location>
        <begin position="187"/>
        <end position="354"/>
    </location>
</feature>
<keyword evidence="4 8" id="KW-0378">Hydrolase</keyword>
<dbReference type="InterPro" id="IPR001570">
    <property type="entry name" value="Peptidase_M4_C_domain"/>
</dbReference>
<evidence type="ECO:0000256" key="6">
    <source>
        <dbReference type="ARBA" id="ARBA00023049"/>
    </source>
</evidence>
<dbReference type="InterPro" id="IPR013856">
    <property type="entry name" value="Peptidase_M4_domain"/>
</dbReference>
<sequence>MNTSRHPIQCLIPDYVLVEIAKQGDAEEREAALNTLAVSTTLRSARSQAEAARMAAGPAVVATQGLREPAVDRIIRDAKNTRDTGAPIVRKEGDPPVGDAAVDEAYDHFGHTWTFLFEVLARNSIDNAGMTLDGVVHYGKNVDNAFWDGDQMLFGDGSGTWFTRMTKSLTVAAHELGHGVIQCDGPLVYQGESGALNEHLADVFGVMVHQWLLGQTAEDADWLVGAEILAEGVQGRALRSMKDPGTAYDDPKLGKDRQPAHMKDLVITLEDNRGVHINSGIPNRAFYETAIALGGFSWERAGRIHYATLGHPQLRPNSDFRRFARLNHRVATQMYGANSTEADAVAHGWNAVGVEL</sequence>
<evidence type="ECO:0000256" key="1">
    <source>
        <dbReference type="ARBA" id="ARBA00009388"/>
    </source>
</evidence>
<dbReference type="PANTHER" id="PTHR43579:SF1">
    <property type="entry name" value="NEUTRAL METALLOPROTEINASE"/>
    <property type="match status" value="1"/>
</dbReference>
<comment type="function">
    <text evidence="8">Extracellular zinc metalloprotease.</text>
</comment>
<dbReference type="GO" id="GO:0005576">
    <property type="term" value="C:extracellular region"/>
    <property type="evidence" value="ECO:0007669"/>
    <property type="project" value="UniProtKB-SubCell"/>
</dbReference>
<dbReference type="GO" id="GO:0004222">
    <property type="term" value="F:metalloendopeptidase activity"/>
    <property type="evidence" value="ECO:0007669"/>
    <property type="project" value="UniProtKB-UniRule"/>
</dbReference>
<dbReference type="InterPro" id="IPR027268">
    <property type="entry name" value="Peptidase_M4/M1_CTD_sf"/>
</dbReference>
<name>A0A3R8QPM7_9PSEU</name>
<evidence type="ECO:0000313" key="11">
    <source>
        <dbReference type="EMBL" id="RRO17005.1"/>
    </source>
</evidence>
<dbReference type="InterPro" id="IPR052759">
    <property type="entry name" value="Metalloprotease_M4"/>
</dbReference>
<dbReference type="PANTHER" id="PTHR43579">
    <property type="match status" value="1"/>
</dbReference>
<feature type="active site" evidence="7">
    <location>
        <position position="175"/>
    </location>
</feature>